<sequence length="62" mass="6835">MSATFFFYFALASVGSQPTNLPEFASRTNQKLGKVSEKLQGVKPLVSNWKNTTNLVPSNIKT</sequence>
<evidence type="ECO:0000256" key="1">
    <source>
        <dbReference type="SAM" id="SignalP"/>
    </source>
</evidence>
<evidence type="ECO:0000313" key="2">
    <source>
        <dbReference type="EMBL" id="TQD68917.1"/>
    </source>
</evidence>
<keyword evidence="3" id="KW-1185">Reference proteome</keyword>
<keyword evidence="1" id="KW-0732">Signal</keyword>
<feature type="signal peptide" evidence="1">
    <location>
        <begin position="1"/>
        <end position="16"/>
    </location>
</feature>
<dbReference type="AlphaFoldDB" id="A0A540K3W1"/>
<organism evidence="2 3">
    <name type="scientific">Malus baccata</name>
    <name type="common">Siberian crab apple</name>
    <name type="synonym">Pyrus baccata</name>
    <dbReference type="NCBI Taxonomy" id="106549"/>
    <lineage>
        <taxon>Eukaryota</taxon>
        <taxon>Viridiplantae</taxon>
        <taxon>Streptophyta</taxon>
        <taxon>Embryophyta</taxon>
        <taxon>Tracheophyta</taxon>
        <taxon>Spermatophyta</taxon>
        <taxon>Magnoliopsida</taxon>
        <taxon>eudicotyledons</taxon>
        <taxon>Gunneridae</taxon>
        <taxon>Pentapetalae</taxon>
        <taxon>rosids</taxon>
        <taxon>fabids</taxon>
        <taxon>Rosales</taxon>
        <taxon>Rosaceae</taxon>
        <taxon>Amygdaloideae</taxon>
        <taxon>Maleae</taxon>
        <taxon>Malus</taxon>
    </lineage>
</organism>
<feature type="chain" id="PRO_5021982707" evidence="1">
    <location>
        <begin position="17"/>
        <end position="62"/>
    </location>
</feature>
<proteinExistence type="predicted"/>
<comment type="caution">
    <text evidence="2">The sequence shown here is derived from an EMBL/GenBank/DDBJ whole genome shotgun (WGS) entry which is preliminary data.</text>
</comment>
<reference evidence="2 3" key="1">
    <citation type="journal article" date="2019" name="G3 (Bethesda)">
        <title>Sequencing of a Wild Apple (Malus baccata) Genome Unravels the Differences Between Cultivated and Wild Apple Species Regarding Disease Resistance and Cold Tolerance.</title>
        <authorList>
            <person name="Chen X."/>
        </authorList>
    </citation>
    <scope>NUCLEOTIDE SEQUENCE [LARGE SCALE GENOMIC DNA]</scope>
    <source>
        <strain evidence="3">cv. Shandingzi</strain>
        <tissue evidence="2">Leaves</tissue>
    </source>
</reference>
<protein>
    <submittedName>
        <fullName evidence="2">Uncharacterized protein</fullName>
    </submittedName>
</protein>
<dbReference type="Proteomes" id="UP000315295">
    <property type="component" value="Unassembled WGS sequence"/>
</dbReference>
<name>A0A540K3W1_MALBA</name>
<dbReference type="EMBL" id="VIEB01006966">
    <property type="protein sequence ID" value="TQD68917.1"/>
    <property type="molecule type" value="Genomic_DNA"/>
</dbReference>
<accession>A0A540K3W1</accession>
<evidence type="ECO:0000313" key="3">
    <source>
        <dbReference type="Proteomes" id="UP000315295"/>
    </source>
</evidence>
<gene>
    <name evidence="2" type="ORF">C1H46_045550</name>
</gene>